<evidence type="ECO:0000313" key="6">
    <source>
        <dbReference type="Proteomes" id="UP000295388"/>
    </source>
</evidence>
<keyword evidence="3" id="KW-0804">Transcription</keyword>
<dbReference type="PROSITE" id="PS00041">
    <property type="entry name" value="HTH_ARAC_FAMILY_1"/>
    <property type="match status" value="1"/>
</dbReference>
<evidence type="ECO:0000256" key="2">
    <source>
        <dbReference type="ARBA" id="ARBA00023125"/>
    </source>
</evidence>
<keyword evidence="1" id="KW-0805">Transcription regulation</keyword>
<dbReference type="GO" id="GO:0043565">
    <property type="term" value="F:sequence-specific DNA binding"/>
    <property type="evidence" value="ECO:0007669"/>
    <property type="project" value="InterPro"/>
</dbReference>
<dbReference type="CDD" id="cd03137">
    <property type="entry name" value="GATase1_AraC_1"/>
    <property type="match status" value="1"/>
</dbReference>
<dbReference type="EMBL" id="SNWQ01000019">
    <property type="protein sequence ID" value="TDO43176.1"/>
    <property type="molecule type" value="Genomic_DNA"/>
</dbReference>
<dbReference type="AlphaFoldDB" id="A0A4R6K5T6"/>
<feature type="domain" description="HTH araC/xylS-type" evidence="4">
    <location>
        <begin position="212"/>
        <end position="310"/>
    </location>
</feature>
<dbReference type="Proteomes" id="UP000295388">
    <property type="component" value="Unassembled WGS sequence"/>
</dbReference>
<organism evidence="5 6">
    <name type="scientific">Kribbella caucasensis</name>
    <dbReference type="NCBI Taxonomy" id="2512215"/>
    <lineage>
        <taxon>Bacteria</taxon>
        <taxon>Bacillati</taxon>
        <taxon>Actinomycetota</taxon>
        <taxon>Actinomycetes</taxon>
        <taxon>Propionibacteriales</taxon>
        <taxon>Kribbellaceae</taxon>
        <taxon>Kribbella</taxon>
    </lineage>
</organism>
<sequence>MTIVAVLAIEGVIGLELTGACQVFATAKDPVDGRPLYDVRVCGGPAGTDVVAFDRGILRAQAPYGFEEALRADTVIVPASFDPPTSVVEVVREAHRRGIRIASICTGAYVLAEAGLLDGRQAATHWNHAAELARRYPEVDVVTDALYLDDGDVLTSAGVTAGLDLCLHLVRRDHGSAVAAAVARQLVMAPHRDGGQAQYIATPVVAGNDSLEPVLHWMTEHLTEPLTLATIAAQASLSTRSLSRRFRDQIGTTPLQWLIRARLARAQELLETTDLNIAQVAAAAGFGSPLLLRQHFTRTLNTTPTNYRRTFTHQAI</sequence>
<dbReference type="InterPro" id="IPR018062">
    <property type="entry name" value="HTH_AraC-typ_CS"/>
</dbReference>
<name>A0A4R6K5T6_9ACTN</name>
<evidence type="ECO:0000256" key="1">
    <source>
        <dbReference type="ARBA" id="ARBA00023015"/>
    </source>
</evidence>
<gene>
    <name evidence="5" type="ORF">EV643_119109</name>
</gene>
<dbReference type="InterPro" id="IPR052158">
    <property type="entry name" value="INH-QAR"/>
</dbReference>
<dbReference type="PANTHER" id="PTHR43130:SF3">
    <property type="entry name" value="HTH-TYPE TRANSCRIPTIONAL REGULATOR RV1931C"/>
    <property type="match status" value="1"/>
</dbReference>
<evidence type="ECO:0000256" key="3">
    <source>
        <dbReference type="ARBA" id="ARBA00023163"/>
    </source>
</evidence>
<evidence type="ECO:0000313" key="5">
    <source>
        <dbReference type="EMBL" id="TDO43176.1"/>
    </source>
</evidence>
<dbReference type="OrthoDB" id="3194870at2"/>
<dbReference type="InterPro" id="IPR002818">
    <property type="entry name" value="DJ-1/PfpI"/>
</dbReference>
<dbReference type="InterPro" id="IPR018060">
    <property type="entry name" value="HTH_AraC"/>
</dbReference>
<dbReference type="SUPFAM" id="SSF46689">
    <property type="entry name" value="Homeodomain-like"/>
    <property type="match status" value="2"/>
</dbReference>
<protein>
    <submittedName>
        <fullName evidence="5">Transcriptional regulator GlxA family with amidase domain</fullName>
    </submittedName>
</protein>
<dbReference type="GO" id="GO:0003700">
    <property type="term" value="F:DNA-binding transcription factor activity"/>
    <property type="evidence" value="ECO:0007669"/>
    <property type="project" value="InterPro"/>
</dbReference>
<dbReference type="PROSITE" id="PS01124">
    <property type="entry name" value="HTH_ARAC_FAMILY_2"/>
    <property type="match status" value="1"/>
</dbReference>
<dbReference type="Gene3D" id="3.40.50.880">
    <property type="match status" value="1"/>
</dbReference>
<dbReference type="RefSeq" id="WP_133803955.1">
    <property type="nucleotide sequence ID" value="NZ_SNWQ01000019.1"/>
</dbReference>
<dbReference type="Gene3D" id="1.10.10.60">
    <property type="entry name" value="Homeodomain-like"/>
    <property type="match status" value="1"/>
</dbReference>
<dbReference type="InterPro" id="IPR029062">
    <property type="entry name" value="Class_I_gatase-like"/>
</dbReference>
<accession>A0A4R6K5T6</accession>
<keyword evidence="6" id="KW-1185">Reference proteome</keyword>
<dbReference type="PANTHER" id="PTHR43130">
    <property type="entry name" value="ARAC-FAMILY TRANSCRIPTIONAL REGULATOR"/>
    <property type="match status" value="1"/>
</dbReference>
<keyword evidence="2" id="KW-0238">DNA-binding</keyword>
<proteinExistence type="predicted"/>
<comment type="caution">
    <text evidence="5">The sequence shown here is derived from an EMBL/GenBank/DDBJ whole genome shotgun (WGS) entry which is preliminary data.</text>
</comment>
<dbReference type="Pfam" id="PF12833">
    <property type="entry name" value="HTH_18"/>
    <property type="match status" value="1"/>
</dbReference>
<dbReference type="SMART" id="SM00342">
    <property type="entry name" value="HTH_ARAC"/>
    <property type="match status" value="1"/>
</dbReference>
<dbReference type="InterPro" id="IPR009057">
    <property type="entry name" value="Homeodomain-like_sf"/>
</dbReference>
<dbReference type="Pfam" id="PF01965">
    <property type="entry name" value="DJ-1_PfpI"/>
    <property type="match status" value="1"/>
</dbReference>
<evidence type="ECO:0000259" key="4">
    <source>
        <dbReference type="PROSITE" id="PS01124"/>
    </source>
</evidence>
<dbReference type="SUPFAM" id="SSF52317">
    <property type="entry name" value="Class I glutamine amidotransferase-like"/>
    <property type="match status" value="1"/>
</dbReference>
<reference evidence="5 6" key="1">
    <citation type="submission" date="2019-03" db="EMBL/GenBank/DDBJ databases">
        <title>Genomic Encyclopedia of Type Strains, Phase III (KMG-III): the genomes of soil and plant-associated and newly described type strains.</title>
        <authorList>
            <person name="Whitman W."/>
        </authorList>
    </citation>
    <scope>NUCLEOTIDE SEQUENCE [LARGE SCALE GENOMIC DNA]</scope>
    <source>
        <strain evidence="5 6">VKM Ac-2527</strain>
    </source>
</reference>